<protein>
    <submittedName>
        <fullName evidence="1">Uncharacterized protein</fullName>
    </submittedName>
</protein>
<reference evidence="1 2" key="1">
    <citation type="journal article" date="2018" name="Evol. Lett.">
        <title>Horizontal gene cluster transfer increased hallucinogenic mushroom diversity.</title>
        <authorList>
            <person name="Reynolds H.T."/>
            <person name="Vijayakumar V."/>
            <person name="Gluck-Thaler E."/>
            <person name="Korotkin H.B."/>
            <person name="Matheny P.B."/>
            <person name="Slot J.C."/>
        </authorList>
    </citation>
    <scope>NUCLEOTIDE SEQUENCE [LARGE SCALE GENOMIC DNA]</scope>
    <source>
        <strain evidence="1 2">SRW20</strain>
    </source>
</reference>
<dbReference type="Proteomes" id="UP000284706">
    <property type="component" value="Unassembled WGS sequence"/>
</dbReference>
<evidence type="ECO:0000313" key="1">
    <source>
        <dbReference type="EMBL" id="PPQ96730.1"/>
    </source>
</evidence>
<organism evidence="1 2">
    <name type="scientific">Gymnopilus dilepis</name>
    <dbReference type="NCBI Taxonomy" id="231916"/>
    <lineage>
        <taxon>Eukaryota</taxon>
        <taxon>Fungi</taxon>
        <taxon>Dikarya</taxon>
        <taxon>Basidiomycota</taxon>
        <taxon>Agaricomycotina</taxon>
        <taxon>Agaricomycetes</taxon>
        <taxon>Agaricomycetidae</taxon>
        <taxon>Agaricales</taxon>
        <taxon>Agaricineae</taxon>
        <taxon>Hymenogastraceae</taxon>
        <taxon>Gymnopilus</taxon>
    </lineage>
</organism>
<gene>
    <name evidence="1" type="ORF">CVT26_010283</name>
</gene>
<dbReference type="AlphaFoldDB" id="A0A409Y142"/>
<name>A0A409Y142_9AGAR</name>
<proteinExistence type="predicted"/>
<accession>A0A409Y142</accession>
<evidence type="ECO:0000313" key="2">
    <source>
        <dbReference type="Proteomes" id="UP000284706"/>
    </source>
</evidence>
<sequence length="195" mass="21424">MSLAAPCLVACPLPHILGLGRYLGNYGPETRDEAGGYRRQTLPSSGHGLTLELYDATYDARLSSLIAPAPSRRLVCHIRLNSELGLGKIADQRHGTRDRRTWLKTEDRKPSRLIAKAQSSKKQWLIMAIPINLKDVVRPCIRGGGTFNNGPSAIWLGGGGGKRWGSANARLEYVDPYLMSMSMSMSMLCTLRSNL</sequence>
<keyword evidence="2" id="KW-1185">Reference proteome</keyword>
<dbReference type="EMBL" id="NHYE01001334">
    <property type="protein sequence ID" value="PPQ96730.1"/>
    <property type="molecule type" value="Genomic_DNA"/>
</dbReference>
<dbReference type="InParanoid" id="A0A409Y142"/>
<comment type="caution">
    <text evidence="1">The sequence shown here is derived from an EMBL/GenBank/DDBJ whole genome shotgun (WGS) entry which is preliminary data.</text>
</comment>